<dbReference type="FunFam" id="3.90.226.10:FF:000024">
    <property type="entry name" value="Delta3,5-delta2,4-dienoyl-CoA isomerase"/>
    <property type="match status" value="1"/>
</dbReference>
<dbReference type="OrthoDB" id="14970at2759"/>
<dbReference type="FunFam" id="1.10.12.10:FF:000004">
    <property type="entry name" value="Delta3,5-delta2,4-dienoyl-CoA isomerase"/>
    <property type="match status" value="1"/>
</dbReference>
<dbReference type="EMBL" id="CP099422">
    <property type="protein sequence ID" value="USW53834.1"/>
    <property type="molecule type" value="Genomic_DNA"/>
</dbReference>
<dbReference type="Gene3D" id="1.10.12.10">
    <property type="entry name" value="Lyase 2-enoyl-coa Hydratase, Chain A, domain 2"/>
    <property type="match status" value="1"/>
</dbReference>
<reference evidence="10" key="1">
    <citation type="submission" date="2022-06" db="EMBL/GenBank/DDBJ databases">
        <title>Complete genome sequences of two strains of the flax pathogen Septoria linicola.</title>
        <authorList>
            <person name="Lapalu N."/>
            <person name="Simon A."/>
            <person name="Demenou B."/>
            <person name="Paumier D."/>
            <person name="Guillot M.-P."/>
            <person name="Gout L."/>
            <person name="Valade R."/>
        </authorList>
    </citation>
    <scope>NUCLEOTIDE SEQUENCE</scope>
    <source>
        <strain evidence="10">SE15195</strain>
    </source>
</reference>
<keyword evidence="4" id="KW-0276">Fatty acid metabolism</keyword>
<evidence type="ECO:0000256" key="2">
    <source>
        <dbReference type="ARBA" id="ARBA00005005"/>
    </source>
</evidence>
<keyword evidence="5" id="KW-0007">Acetylation</keyword>
<name>A0A9Q9EL09_9PEZI</name>
<evidence type="ECO:0000256" key="5">
    <source>
        <dbReference type="ARBA" id="ARBA00022990"/>
    </source>
</evidence>
<keyword evidence="9" id="KW-0413">Isomerase</keyword>
<protein>
    <submittedName>
        <fullName evidence="10">Enoyl-CoA hydratase/isomerase, ClpP/crotonase-like domain superfamily</fullName>
    </submittedName>
</protein>
<dbReference type="CDD" id="cd06558">
    <property type="entry name" value="crotonase-like"/>
    <property type="match status" value="1"/>
</dbReference>
<dbReference type="GO" id="GO:0006631">
    <property type="term" value="P:fatty acid metabolic process"/>
    <property type="evidence" value="ECO:0007669"/>
    <property type="project" value="UniProtKB-KW"/>
</dbReference>
<keyword evidence="7" id="KW-0443">Lipid metabolism</keyword>
<dbReference type="InterPro" id="IPR001753">
    <property type="entry name" value="Enoyl-CoA_hydra/iso"/>
</dbReference>
<evidence type="ECO:0000313" key="11">
    <source>
        <dbReference type="Proteomes" id="UP001056384"/>
    </source>
</evidence>
<accession>A0A9Q9EL09</accession>
<dbReference type="InterPro" id="IPR014748">
    <property type="entry name" value="Enoyl-CoA_hydra_C"/>
</dbReference>
<keyword evidence="8" id="KW-0576">Peroxisome</keyword>
<dbReference type="PANTHER" id="PTHR43149">
    <property type="entry name" value="ENOYL-COA HYDRATASE"/>
    <property type="match status" value="1"/>
</dbReference>
<comment type="pathway">
    <text evidence="2">Lipid metabolism; fatty acid beta-oxidation.</text>
</comment>
<dbReference type="Gene3D" id="3.90.226.10">
    <property type="entry name" value="2-enoyl-CoA Hydratase, Chain A, domain 1"/>
    <property type="match status" value="1"/>
</dbReference>
<dbReference type="GO" id="GO:0005739">
    <property type="term" value="C:mitochondrion"/>
    <property type="evidence" value="ECO:0007669"/>
    <property type="project" value="TreeGrafter"/>
</dbReference>
<sequence>MAPQDLSSEFFNVTQPYEYVVVVEVNRPAKLNSFTGQMFTDLGNIFKKLSHDPDVRAIILTAIGDRAFTAGLDVTAAAQGPLTGGGMKGAEPERDVARKAWDLRRHIKEIQEPVSEIEKCEKPVICVMHGISYGAAIDISTCCDIRICSNDARFSVREVAIGLAADVGTLTRLPHTQVPMSWIKDICLTARDFDAQEALTMGFVSGVFDSKKAALDRATELAKLIAEKSPVAVQGTKAVINYSRDHSVEDGLDYIAVWNAAMLQTKDVSDALLSGLGKNKRKPVFAKL</sequence>
<comment type="subcellular location">
    <subcellularLocation>
        <location evidence="1">Peroxisome</location>
    </subcellularLocation>
</comment>
<dbReference type="Pfam" id="PF00378">
    <property type="entry name" value="ECH_1"/>
    <property type="match status" value="1"/>
</dbReference>
<dbReference type="Proteomes" id="UP001056384">
    <property type="component" value="Chromosome 5"/>
</dbReference>
<gene>
    <name evidence="10" type="ORF">Slin15195_G071530</name>
</gene>
<evidence type="ECO:0000256" key="6">
    <source>
        <dbReference type="ARBA" id="ARBA00023026"/>
    </source>
</evidence>
<dbReference type="PANTHER" id="PTHR43149:SF1">
    <property type="entry name" value="DELTA(3,5)-DELTA(2,4)-DIENOYL-COA ISOMERASE, MITOCHONDRIAL"/>
    <property type="match status" value="1"/>
</dbReference>
<evidence type="ECO:0000256" key="4">
    <source>
        <dbReference type="ARBA" id="ARBA00022832"/>
    </source>
</evidence>
<evidence type="ECO:0000313" key="10">
    <source>
        <dbReference type="EMBL" id="USW53834.1"/>
    </source>
</evidence>
<organism evidence="10 11">
    <name type="scientific">Septoria linicola</name>
    <dbReference type="NCBI Taxonomy" id="215465"/>
    <lineage>
        <taxon>Eukaryota</taxon>
        <taxon>Fungi</taxon>
        <taxon>Dikarya</taxon>
        <taxon>Ascomycota</taxon>
        <taxon>Pezizomycotina</taxon>
        <taxon>Dothideomycetes</taxon>
        <taxon>Dothideomycetidae</taxon>
        <taxon>Mycosphaerellales</taxon>
        <taxon>Mycosphaerellaceae</taxon>
        <taxon>Septoria</taxon>
    </lineage>
</organism>
<keyword evidence="6" id="KW-0843">Virulence</keyword>
<dbReference type="GO" id="GO:0005777">
    <property type="term" value="C:peroxisome"/>
    <property type="evidence" value="ECO:0007669"/>
    <property type="project" value="UniProtKB-SubCell"/>
</dbReference>
<dbReference type="GO" id="GO:0051750">
    <property type="term" value="F:delta(3,5)-delta(2,4)-dienoyl-CoA isomerase activity"/>
    <property type="evidence" value="ECO:0007669"/>
    <property type="project" value="TreeGrafter"/>
</dbReference>
<evidence type="ECO:0000256" key="7">
    <source>
        <dbReference type="ARBA" id="ARBA00023098"/>
    </source>
</evidence>
<dbReference type="AlphaFoldDB" id="A0A9Q9EL09"/>
<dbReference type="InterPro" id="IPR045002">
    <property type="entry name" value="Ech1-like"/>
</dbReference>
<evidence type="ECO:0000256" key="3">
    <source>
        <dbReference type="ARBA" id="ARBA00005254"/>
    </source>
</evidence>
<evidence type="ECO:0000256" key="1">
    <source>
        <dbReference type="ARBA" id="ARBA00004275"/>
    </source>
</evidence>
<keyword evidence="11" id="KW-1185">Reference proteome</keyword>
<dbReference type="InterPro" id="IPR029045">
    <property type="entry name" value="ClpP/crotonase-like_dom_sf"/>
</dbReference>
<evidence type="ECO:0000256" key="8">
    <source>
        <dbReference type="ARBA" id="ARBA00023140"/>
    </source>
</evidence>
<proteinExistence type="inferred from homology"/>
<evidence type="ECO:0000256" key="9">
    <source>
        <dbReference type="ARBA" id="ARBA00023235"/>
    </source>
</evidence>
<dbReference type="SUPFAM" id="SSF52096">
    <property type="entry name" value="ClpP/crotonase"/>
    <property type="match status" value="1"/>
</dbReference>
<comment type="similarity">
    <text evidence="3">Belongs to the enoyl-CoA hydratase/isomerase family.</text>
</comment>